<comment type="caution">
    <text evidence="5">The sequence shown here is derived from an EMBL/GenBank/DDBJ whole genome shotgun (WGS) entry which is preliminary data.</text>
</comment>
<dbReference type="Gene3D" id="1.10.10.10">
    <property type="entry name" value="Winged helix-like DNA-binding domain superfamily/Winged helix DNA-binding domain"/>
    <property type="match status" value="1"/>
</dbReference>
<dbReference type="AlphaFoldDB" id="A0A543JRN4"/>
<dbReference type="PANTHER" id="PTHR43132">
    <property type="entry name" value="ARSENICAL RESISTANCE OPERON REPRESSOR ARSR-RELATED"/>
    <property type="match status" value="1"/>
</dbReference>
<organism evidence="5 6">
    <name type="scientific">Saccharothrix saharensis</name>
    <dbReference type="NCBI Taxonomy" id="571190"/>
    <lineage>
        <taxon>Bacteria</taxon>
        <taxon>Bacillati</taxon>
        <taxon>Actinomycetota</taxon>
        <taxon>Actinomycetes</taxon>
        <taxon>Pseudonocardiales</taxon>
        <taxon>Pseudonocardiaceae</taxon>
        <taxon>Saccharothrix</taxon>
    </lineage>
</organism>
<accession>A0A543JRN4</accession>
<dbReference type="Proteomes" id="UP000316628">
    <property type="component" value="Unassembled WGS sequence"/>
</dbReference>
<sequence>MLHVHLSAADMWRTRLAVWGPLAETQWSMRALQRGDRADLLGAWRSRLRSVLAGDLLDVMSALAPADGPVIDLFTLIGPVRELDEGLALLVARYPELPEPVRRRFPGGGRVLADSLRAYHLTAVGPQWSRIRRALRSEQARHSTVMAVEGIGAMLNRLHPAVRWRPPVLTVAGRASGDVPLGGRGLVLAGSLFSGPDVPVLVPSEPSRPPLLVYPVGSGAYAEARLWATPGGAGDALRTLLGTTRANVLAAIADRSPGTADLARELGISPSGASQHAAVLRRAGLITTERVDQAVRHAVTALGASLLDRAFT</sequence>
<dbReference type="OrthoDB" id="3808065at2"/>
<keyword evidence="6" id="KW-1185">Reference proteome</keyword>
<dbReference type="InterPro" id="IPR051011">
    <property type="entry name" value="Metal_resp_trans_reg"/>
</dbReference>
<dbReference type="InterPro" id="IPR001845">
    <property type="entry name" value="HTH_ArsR_DNA-bd_dom"/>
</dbReference>
<evidence type="ECO:0000313" key="5">
    <source>
        <dbReference type="EMBL" id="TQM85513.1"/>
    </source>
</evidence>
<keyword evidence="3" id="KW-0804">Transcription</keyword>
<dbReference type="RefSeq" id="WP_141983543.1">
    <property type="nucleotide sequence ID" value="NZ_VFPP01000001.1"/>
</dbReference>
<keyword evidence="1" id="KW-0805">Transcription regulation</keyword>
<dbReference type="GO" id="GO:0003677">
    <property type="term" value="F:DNA binding"/>
    <property type="evidence" value="ECO:0007669"/>
    <property type="project" value="UniProtKB-KW"/>
</dbReference>
<evidence type="ECO:0000256" key="2">
    <source>
        <dbReference type="ARBA" id="ARBA00023125"/>
    </source>
</evidence>
<dbReference type="CDD" id="cd00090">
    <property type="entry name" value="HTH_ARSR"/>
    <property type="match status" value="1"/>
</dbReference>
<gene>
    <name evidence="5" type="ORF">FHX81_8004</name>
</gene>
<dbReference type="SMART" id="SM00418">
    <property type="entry name" value="HTH_ARSR"/>
    <property type="match status" value="1"/>
</dbReference>
<evidence type="ECO:0000313" key="6">
    <source>
        <dbReference type="Proteomes" id="UP000316628"/>
    </source>
</evidence>
<name>A0A543JRN4_9PSEU</name>
<dbReference type="SUPFAM" id="SSF46785">
    <property type="entry name" value="Winged helix' DNA-binding domain"/>
    <property type="match status" value="1"/>
</dbReference>
<dbReference type="Pfam" id="PF01022">
    <property type="entry name" value="HTH_5"/>
    <property type="match status" value="1"/>
</dbReference>
<dbReference type="InterPro" id="IPR036388">
    <property type="entry name" value="WH-like_DNA-bd_sf"/>
</dbReference>
<reference evidence="5 6" key="1">
    <citation type="submission" date="2019-06" db="EMBL/GenBank/DDBJ databases">
        <title>Sequencing the genomes of 1000 actinobacteria strains.</title>
        <authorList>
            <person name="Klenk H.-P."/>
        </authorList>
    </citation>
    <scope>NUCLEOTIDE SEQUENCE [LARGE SCALE GENOMIC DNA]</scope>
    <source>
        <strain evidence="5 6">DSM 45456</strain>
    </source>
</reference>
<evidence type="ECO:0000259" key="4">
    <source>
        <dbReference type="SMART" id="SM00418"/>
    </source>
</evidence>
<dbReference type="GO" id="GO:0003700">
    <property type="term" value="F:DNA-binding transcription factor activity"/>
    <property type="evidence" value="ECO:0007669"/>
    <property type="project" value="InterPro"/>
</dbReference>
<proteinExistence type="predicted"/>
<dbReference type="PANTHER" id="PTHR43132:SF8">
    <property type="entry name" value="HTH-TYPE TRANSCRIPTIONAL REGULATOR KMTR"/>
    <property type="match status" value="1"/>
</dbReference>
<evidence type="ECO:0000256" key="1">
    <source>
        <dbReference type="ARBA" id="ARBA00023015"/>
    </source>
</evidence>
<dbReference type="EMBL" id="VFPP01000001">
    <property type="protein sequence ID" value="TQM85513.1"/>
    <property type="molecule type" value="Genomic_DNA"/>
</dbReference>
<dbReference type="InterPro" id="IPR011991">
    <property type="entry name" value="ArsR-like_HTH"/>
</dbReference>
<feature type="domain" description="HTH arsR-type" evidence="4">
    <location>
        <begin position="235"/>
        <end position="311"/>
    </location>
</feature>
<protein>
    <submittedName>
        <fullName evidence="5">ArsR family transcriptional regulator</fullName>
    </submittedName>
</protein>
<dbReference type="InterPro" id="IPR036390">
    <property type="entry name" value="WH_DNA-bd_sf"/>
</dbReference>
<keyword evidence="2" id="KW-0238">DNA-binding</keyword>
<evidence type="ECO:0000256" key="3">
    <source>
        <dbReference type="ARBA" id="ARBA00023163"/>
    </source>
</evidence>